<gene>
    <name evidence="1" type="ORF">AVEN_154576_1</name>
</gene>
<evidence type="ECO:0000313" key="2">
    <source>
        <dbReference type="Proteomes" id="UP000499080"/>
    </source>
</evidence>
<keyword evidence="2" id="KW-1185">Reference proteome</keyword>
<accession>A0A4Y2E343</accession>
<dbReference type="AlphaFoldDB" id="A0A4Y2E343"/>
<organism evidence="1 2">
    <name type="scientific">Araneus ventricosus</name>
    <name type="common">Orbweaver spider</name>
    <name type="synonym">Epeira ventricosa</name>
    <dbReference type="NCBI Taxonomy" id="182803"/>
    <lineage>
        <taxon>Eukaryota</taxon>
        <taxon>Metazoa</taxon>
        <taxon>Ecdysozoa</taxon>
        <taxon>Arthropoda</taxon>
        <taxon>Chelicerata</taxon>
        <taxon>Arachnida</taxon>
        <taxon>Araneae</taxon>
        <taxon>Araneomorphae</taxon>
        <taxon>Entelegynae</taxon>
        <taxon>Araneoidea</taxon>
        <taxon>Araneidae</taxon>
        <taxon>Araneus</taxon>
    </lineage>
</organism>
<name>A0A4Y2E343_ARAVE</name>
<dbReference type="Proteomes" id="UP000499080">
    <property type="component" value="Unassembled WGS sequence"/>
</dbReference>
<protein>
    <submittedName>
        <fullName evidence="1">Uncharacterized protein</fullName>
    </submittedName>
</protein>
<reference evidence="1 2" key="1">
    <citation type="journal article" date="2019" name="Sci. Rep.">
        <title>Orb-weaving spider Araneus ventricosus genome elucidates the spidroin gene catalogue.</title>
        <authorList>
            <person name="Kono N."/>
            <person name="Nakamura H."/>
            <person name="Ohtoshi R."/>
            <person name="Moran D.A.P."/>
            <person name="Shinohara A."/>
            <person name="Yoshida Y."/>
            <person name="Fujiwara M."/>
            <person name="Mori M."/>
            <person name="Tomita M."/>
            <person name="Arakawa K."/>
        </authorList>
    </citation>
    <scope>NUCLEOTIDE SEQUENCE [LARGE SCALE GENOMIC DNA]</scope>
</reference>
<comment type="caution">
    <text evidence="1">The sequence shown here is derived from an EMBL/GenBank/DDBJ whole genome shotgun (WGS) entry which is preliminary data.</text>
</comment>
<evidence type="ECO:0000313" key="1">
    <source>
        <dbReference type="EMBL" id="GBM23583.1"/>
    </source>
</evidence>
<dbReference type="EMBL" id="BGPR01091500">
    <property type="protein sequence ID" value="GBM23583.1"/>
    <property type="molecule type" value="Genomic_DNA"/>
</dbReference>
<sequence>MRYEIHREKRKKRVVGIVVTGSGFTTLPGPAHPRGLSYERRDLQKTVIQNYELYKELTKSTQQWYQASHQTFLNKLETF</sequence>
<proteinExistence type="predicted"/>